<dbReference type="Pfam" id="PF02104">
    <property type="entry name" value="SURF1"/>
    <property type="match status" value="1"/>
</dbReference>
<proteinExistence type="inferred from homology"/>
<evidence type="ECO:0000256" key="6">
    <source>
        <dbReference type="RuleBase" id="RU363076"/>
    </source>
</evidence>
<accession>A0A6S6TDY8</accession>
<evidence type="ECO:0000256" key="2">
    <source>
        <dbReference type="ARBA" id="ARBA00007165"/>
    </source>
</evidence>
<dbReference type="CDD" id="cd06662">
    <property type="entry name" value="SURF1"/>
    <property type="match status" value="1"/>
</dbReference>
<keyword evidence="3 6" id="KW-0812">Transmembrane</keyword>
<name>A0A6S6TDY8_9GAMM</name>
<comment type="subcellular location">
    <subcellularLocation>
        <location evidence="6">Cell membrane</location>
        <topology evidence="6">Multi-pass membrane protein</topology>
    </subcellularLocation>
    <subcellularLocation>
        <location evidence="1">Membrane</location>
    </subcellularLocation>
</comment>
<evidence type="ECO:0000256" key="1">
    <source>
        <dbReference type="ARBA" id="ARBA00004370"/>
    </source>
</evidence>
<evidence type="ECO:0000256" key="5">
    <source>
        <dbReference type="ARBA" id="ARBA00023136"/>
    </source>
</evidence>
<dbReference type="InterPro" id="IPR002994">
    <property type="entry name" value="Surf1/Shy1"/>
</dbReference>
<evidence type="ECO:0000256" key="4">
    <source>
        <dbReference type="ARBA" id="ARBA00022989"/>
    </source>
</evidence>
<evidence type="ECO:0000256" key="3">
    <source>
        <dbReference type="ARBA" id="ARBA00022692"/>
    </source>
</evidence>
<sequence length="238" mass="26938">MIKIKTVTLAVVYCLGLGLLVTLGTWQVSRGLNKGDVLSLVEPKLKEYPVLSALPKNPDNLNYQQSRLTGRWDTSRLFLLENRMNKGQLGYEVITPFQLASGQTLLINRGWIARHEADNVPPPKNITVSGTLYLPKKGYTIGDAIQSDELTNNTWPKVSLYMDLEAFADALKQPLSPLLLVLDENHADSLTRIWKAVVILPERHYAYALQWYGLAIVYIIFGVIWYRRTDKPSRIKDA</sequence>
<dbReference type="PANTHER" id="PTHR23427:SF2">
    <property type="entry name" value="SURFEIT LOCUS PROTEIN 1"/>
    <property type="match status" value="1"/>
</dbReference>
<feature type="transmembrane region" description="Helical" evidence="6">
    <location>
        <begin position="205"/>
        <end position="226"/>
    </location>
</feature>
<organism evidence="7">
    <name type="scientific">uncultured Thiotrichaceae bacterium</name>
    <dbReference type="NCBI Taxonomy" id="298394"/>
    <lineage>
        <taxon>Bacteria</taxon>
        <taxon>Pseudomonadati</taxon>
        <taxon>Pseudomonadota</taxon>
        <taxon>Gammaproteobacteria</taxon>
        <taxon>Thiotrichales</taxon>
        <taxon>Thiotrichaceae</taxon>
        <taxon>environmental samples</taxon>
    </lineage>
</organism>
<reference evidence="7" key="1">
    <citation type="submission" date="2020-01" db="EMBL/GenBank/DDBJ databases">
        <authorList>
            <person name="Meier V. D."/>
            <person name="Meier V D."/>
        </authorList>
    </citation>
    <scope>NUCLEOTIDE SEQUENCE</scope>
    <source>
        <strain evidence="7">HLG_WM_MAG_08</strain>
    </source>
</reference>
<dbReference type="EMBL" id="CACVAV010000275">
    <property type="protein sequence ID" value="CAA6817405.1"/>
    <property type="molecule type" value="Genomic_DNA"/>
</dbReference>
<evidence type="ECO:0000313" key="7">
    <source>
        <dbReference type="EMBL" id="CAA6817405.1"/>
    </source>
</evidence>
<dbReference type="AlphaFoldDB" id="A0A6S6TDY8"/>
<gene>
    <name evidence="7" type="ORF">HELGO_WM19257</name>
</gene>
<keyword evidence="6" id="KW-1003">Cell membrane</keyword>
<dbReference type="PANTHER" id="PTHR23427">
    <property type="entry name" value="SURFEIT LOCUS PROTEIN"/>
    <property type="match status" value="1"/>
</dbReference>
<keyword evidence="4 6" id="KW-1133">Transmembrane helix</keyword>
<comment type="similarity">
    <text evidence="2 6">Belongs to the SURF1 family.</text>
</comment>
<protein>
    <recommendedName>
        <fullName evidence="6">SURF1-like protein</fullName>
    </recommendedName>
</protein>
<dbReference type="InterPro" id="IPR045214">
    <property type="entry name" value="Surf1/Surf4"/>
</dbReference>
<keyword evidence="5 6" id="KW-0472">Membrane</keyword>
<dbReference type="GO" id="GO:0005886">
    <property type="term" value="C:plasma membrane"/>
    <property type="evidence" value="ECO:0007669"/>
    <property type="project" value="UniProtKB-SubCell"/>
</dbReference>
<dbReference type="PROSITE" id="PS50895">
    <property type="entry name" value="SURF1"/>
    <property type="match status" value="1"/>
</dbReference>
<feature type="transmembrane region" description="Helical" evidence="6">
    <location>
        <begin position="7"/>
        <end position="26"/>
    </location>
</feature>